<reference evidence="1 2" key="1">
    <citation type="journal article" date="2019" name="Sci. Rep.">
        <title>Orb-weaving spider Araneus ventricosus genome elucidates the spidroin gene catalogue.</title>
        <authorList>
            <person name="Kono N."/>
            <person name="Nakamura H."/>
            <person name="Ohtoshi R."/>
            <person name="Moran D.A.P."/>
            <person name="Shinohara A."/>
            <person name="Yoshida Y."/>
            <person name="Fujiwara M."/>
            <person name="Mori M."/>
            <person name="Tomita M."/>
            <person name="Arakawa K."/>
        </authorList>
    </citation>
    <scope>NUCLEOTIDE SEQUENCE [LARGE SCALE GENOMIC DNA]</scope>
</reference>
<dbReference type="EMBL" id="BGPR01004562">
    <property type="protein sequence ID" value="GBN00913.1"/>
    <property type="molecule type" value="Genomic_DNA"/>
</dbReference>
<dbReference type="AlphaFoldDB" id="A0A4Y2KHN4"/>
<dbReference type="Proteomes" id="UP000499080">
    <property type="component" value="Unassembled WGS sequence"/>
</dbReference>
<gene>
    <name evidence="1" type="ORF">AVEN_8383_1</name>
</gene>
<organism evidence="1 2">
    <name type="scientific">Araneus ventricosus</name>
    <name type="common">Orbweaver spider</name>
    <name type="synonym">Epeira ventricosa</name>
    <dbReference type="NCBI Taxonomy" id="182803"/>
    <lineage>
        <taxon>Eukaryota</taxon>
        <taxon>Metazoa</taxon>
        <taxon>Ecdysozoa</taxon>
        <taxon>Arthropoda</taxon>
        <taxon>Chelicerata</taxon>
        <taxon>Arachnida</taxon>
        <taxon>Araneae</taxon>
        <taxon>Araneomorphae</taxon>
        <taxon>Entelegynae</taxon>
        <taxon>Araneoidea</taxon>
        <taxon>Araneidae</taxon>
        <taxon>Araneus</taxon>
    </lineage>
</organism>
<accession>A0A4Y2KHN4</accession>
<evidence type="ECO:0000313" key="2">
    <source>
        <dbReference type="Proteomes" id="UP000499080"/>
    </source>
</evidence>
<comment type="caution">
    <text evidence="1">The sequence shown here is derived from an EMBL/GenBank/DDBJ whole genome shotgun (WGS) entry which is preliminary data.</text>
</comment>
<protein>
    <submittedName>
        <fullName evidence="1">Uncharacterized protein</fullName>
    </submittedName>
</protein>
<name>A0A4Y2KHN4_ARAVE</name>
<proteinExistence type="predicted"/>
<evidence type="ECO:0000313" key="1">
    <source>
        <dbReference type="EMBL" id="GBN00913.1"/>
    </source>
</evidence>
<keyword evidence="2" id="KW-1185">Reference proteome</keyword>
<sequence length="97" mass="10475">MKGTAVDALGPHKLPVSVVRSKLVFSPLFRTSETSKFDLRKHKQSMLLSFSLVLSIVINNPAAENALSAPADVGGIVFKASPSFIIFAERFSVQSNN</sequence>